<dbReference type="OrthoDB" id="9802153at2"/>
<gene>
    <name evidence="1" type="ORF">VE25_04330</name>
</gene>
<dbReference type="Proteomes" id="UP000033632">
    <property type="component" value="Unassembled WGS sequence"/>
</dbReference>
<evidence type="ECO:0000313" key="1">
    <source>
        <dbReference type="EMBL" id="KKB12995.1"/>
    </source>
</evidence>
<organism evidence="1 2">
    <name type="scientific">Devosia geojensis</name>
    <dbReference type="NCBI Taxonomy" id="443610"/>
    <lineage>
        <taxon>Bacteria</taxon>
        <taxon>Pseudomonadati</taxon>
        <taxon>Pseudomonadota</taxon>
        <taxon>Alphaproteobacteria</taxon>
        <taxon>Hyphomicrobiales</taxon>
        <taxon>Devosiaceae</taxon>
        <taxon>Devosia</taxon>
    </lineage>
</organism>
<dbReference type="STRING" id="443610.VE25_04330"/>
<protein>
    <recommendedName>
        <fullName evidence="3">DUF2442 domain-containing protein</fullName>
    </recommendedName>
</protein>
<dbReference type="InterPro" id="IPR036782">
    <property type="entry name" value="NE0471-like_N"/>
</dbReference>
<dbReference type="InterPro" id="IPR018841">
    <property type="entry name" value="DUF2442"/>
</dbReference>
<dbReference type="Pfam" id="PF10387">
    <property type="entry name" value="DUF2442"/>
    <property type="match status" value="1"/>
</dbReference>
<reference evidence="1 2" key="1">
    <citation type="submission" date="2015-03" db="EMBL/GenBank/DDBJ databases">
        <authorList>
            <person name="Hassan Y.I."/>
            <person name="Lepp D."/>
            <person name="Li X.-Z."/>
            <person name="Zhou T."/>
        </authorList>
    </citation>
    <scope>NUCLEOTIDE SEQUENCE [LARGE SCALE GENOMIC DNA]</scope>
    <source>
        <strain evidence="1 2">BD-c194</strain>
    </source>
</reference>
<dbReference type="AlphaFoldDB" id="A0A0F5FWP1"/>
<proteinExistence type="predicted"/>
<evidence type="ECO:0008006" key="3">
    <source>
        <dbReference type="Google" id="ProtNLM"/>
    </source>
</evidence>
<name>A0A0F5FWP1_9HYPH</name>
<comment type="caution">
    <text evidence="1">The sequence shown here is derived from an EMBL/GenBank/DDBJ whole genome shotgun (WGS) entry which is preliminary data.</text>
</comment>
<dbReference type="Gene3D" id="3.30.2020.10">
    <property type="entry name" value="NE0471-like N-terminal domain"/>
    <property type="match status" value="1"/>
</dbReference>
<sequence>MLTKVTSLRKLDGFQLSVRFADGSEGVHDFAEMVREPGPLTEPLRDEAYFARVFLEFGAPTWPNGFDIAPEWLRREMSAAGELGHVAAE</sequence>
<keyword evidence="2" id="KW-1185">Reference proteome</keyword>
<dbReference type="SUPFAM" id="SSF143880">
    <property type="entry name" value="NE0471 N-terminal domain-like"/>
    <property type="match status" value="1"/>
</dbReference>
<dbReference type="EMBL" id="JZEX01000053">
    <property type="protein sequence ID" value="KKB12995.1"/>
    <property type="molecule type" value="Genomic_DNA"/>
</dbReference>
<dbReference type="PATRIC" id="fig|443610.3.peg.3349"/>
<evidence type="ECO:0000313" key="2">
    <source>
        <dbReference type="Proteomes" id="UP000033632"/>
    </source>
</evidence>
<accession>A0A0F5FWP1</accession>
<dbReference type="RefSeq" id="WP_046107370.1">
    <property type="nucleotide sequence ID" value="NZ_JZEX01000053.1"/>
</dbReference>